<name>A0A4Y7RMJ2_COPMI</name>
<dbReference type="STRING" id="71717.A0A4Y7RMJ2"/>
<feature type="compositionally biased region" description="Pro residues" evidence="1">
    <location>
        <begin position="1200"/>
        <end position="1209"/>
    </location>
</feature>
<feature type="region of interest" description="Disordered" evidence="1">
    <location>
        <begin position="1196"/>
        <end position="1228"/>
    </location>
</feature>
<feature type="region of interest" description="Disordered" evidence="1">
    <location>
        <begin position="302"/>
        <end position="340"/>
    </location>
</feature>
<feature type="region of interest" description="Disordered" evidence="1">
    <location>
        <begin position="1337"/>
        <end position="1360"/>
    </location>
</feature>
<reference evidence="2 3" key="1">
    <citation type="journal article" date="2019" name="Nat. Ecol. Evol.">
        <title>Megaphylogeny resolves global patterns of mushroom evolution.</title>
        <authorList>
            <person name="Varga T."/>
            <person name="Krizsan K."/>
            <person name="Foldi C."/>
            <person name="Dima B."/>
            <person name="Sanchez-Garcia M."/>
            <person name="Sanchez-Ramirez S."/>
            <person name="Szollosi G.J."/>
            <person name="Szarkandi J.G."/>
            <person name="Papp V."/>
            <person name="Albert L."/>
            <person name="Andreopoulos W."/>
            <person name="Angelini C."/>
            <person name="Antonin V."/>
            <person name="Barry K.W."/>
            <person name="Bougher N.L."/>
            <person name="Buchanan P."/>
            <person name="Buyck B."/>
            <person name="Bense V."/>
            <person name="Catcheside P."/>
            <person name="Chovatia M."/>
            <person name="Cooper J."/>
            <person name="Damon W."/>
            <person name="Desjardin D."/>
            <person name="Finy P."/>
            <person name="Geml J."/>
            <person name="Haridas S."/>
            <person name="Hughes K."/>
            <person name="Justo A."/>
            <person name="Karasinski D."/>
            <person name="Kautmanova I."/>
            <person name="Kiss B."/>
            <person name="Kocsube S."/>
            <person name="Kotiranta H."/>
            <person name="LaButti K.M."/>
            <person name="Lechner B.E."/>
            <person name="Liimatainen K."/>
            <person name="Lipzen A."/>
            <person name="Lukacs Z."/>
            <person name="Mihaltcheva S."/>
            <person name="Morgado L.N."/>
            <person name="Niskanen T."/>
            <person name="Noordeloos M.E."/>
            <person name="Ohm R.A."/>
            <person name="Ortiz-Santana B."/>
            <person name="Ovrebo C."/>
            <person name="Racz N."/>
            <person name="Riley R."/>
            <person name="Savchenko A."/>
            <person name="Shiryaev A."/>
            <person name="Soop K."/>
            <person name="Spirin V."/>
            <person name="Szebenyi C."/>
            <person name="Tomsovsky M."/>
            <person name="Tulloss R.E."/>
            <person name="Uehling J."/>
            <person name="Grigoriev I.V."/>
            <person name="Vagvolgyi C."/>
            <person name="Papp T."/>
            <person name="Martin F.M."/>
            <person name="Miettinen O."/>
            <person name="Hibbett D.S."/>
            <person name="Nagy L.G."/>
        </authorList>
    </citation>
    <scope>NUCLEOTIDE SEQUENCE [LARGE SCALE GENOMIC DNA]</scope>
    <source>
        <strain evidence="2 3">FP101781</strain>
    </source>
</reference>
<dbReference type="Proteomes" id="UP000298030">
    <property type="component" value="Unassembled WGS sequence"/>
</dbReference>
<feature type="region of interest" description="Disordered" evidence="1">
    <location>
        <begin position="136"/>
        <end position="171"/>
    </location>
</feature>
<feature type="compositionally biased region" description="Polar residues" evidence="1">
    <location>
        <begin position="326"/>
        <end position="337"/>
    </location>
</feature>
<keyword evidence="3" id="KW-1185">Reference proteome</keyword>
<evidence type="ECO:0000256" key="1">
    <source>
        <dbReference type="SAM" id="MobiDB-lite"/>
    </source>
</evidence>
<evidence type="ECO:0000313" key="2">
    <source>
        <dbReference type="EMBL" id="TEB09970.1"/>
    </source>
</evidence>
<proteinExistence type="predicted"/>
<feature type="compositionally biased region" description="Polar residues" evidence="1">
    <location>
        <begin position="1337"/>
        <end position="1353"/>
    </location>
</feature>
<feature type="compositionally biased region" description="Low complexity" evidence="1">
    <location>
        <begin position="305"/>
        <end position="317"/>
    </location>
</feature>
<accession>A0A4Y7RMJ2</accession>
<comment type="caution">
    <text evidence="2">The sequence shown here is derived from an EMBL/GenBank/DDBJ whole genome shotgun (WGS) entry which is preliminary data.</text>
</comment>
<feature type="compositionally biased region" description="Polar residues" evidence="1">
    <location>
        <begin position="139"/>
        <end position="151"/>
    </location>
</feature>
<feature type="compositionally biased region" description="Basic and acidic residues" evidence="1">
    <location>
        <begin position="110"/>
        <end position="127"/>
    </location>
</feature>
<dbReference type="OrthoDB" id="3268838at2759"/>
<dbReference type="EMBL" id="QPFP01000484">
    <property type="protein sequence ID" value="TEB09970.1"/>
    <property type="molecule type" value="Genomic_DNA"/>
</dbReference>
<evidence type="ECO:0000313" key="3">
    <source>
        <dbReference type="Proteomes" id="UP000298030"/>
    </source>
</evidence>
<organism evidence="2 3">
    <name type="scientific">Coprinellus micaceus</name>
    <name type="common">Glistening ink-cap mushroom</name>
    <name type="synonym">Coprinus micaceus</name>
    <dbReference type="NCBI Taxonomy" id="71717"/>
    <lineage>
        <taxon>Eukaryota</taxon>
        <taxon>Fungi</taxon>
        <taxon>Dikarya</taxon>
        <taxon>Basidiomycota</taxon>
        <taxon>Agaricomycotina</taxon>
        <taxon>Agaricomycetes</taxon>
        <taxon>Agaricomycetidae</taxon>
        <taxon>Agaricales</taxon>
        <taxon>Agaricineae</taxon>
        <taxon>Psathyrellaceae</taxon>
        <taxon>Coprinellus</taxon>
    </lineage>
</organism>
<gene>
    <name evidence="2" type="ORF">FA13DRAFT_1722360</name>
</gene>
<feature type="region of interest" description="Disordered" evidence="1">
    <location>
        <begin position="108"/>
        <end position="127"/>
    </location>
</feature>
<sequence>MSSQWQLLTMDFDSSKTPSYIDPAEFNYMDSGRPRLLSPVPPISRIHRSRSLSRSISDIIHLCPQFRKRLVPSLPPSKGVSISPIRSLAEAARFNPIAAASGPILRHSRRETIRRQRIEPEQRSDKLQDGYAHLKETLPPSNQKSKSSKVSLHSYLDLPSHRPHPLSRDQTVKEQLEFRRVPQTPQHQRGPHAGCRLTASPAQVSVASPPAKLSGPSLSPTLKNLFRRHLPARQDHLRHTALTYYGQDRTHTHCICIFTHLILPVPGLSLNTTTQLWRSQRPHGQWTPDFLVLVALTPQDAVPVPSNSTRPSSGSRSTLRHKGRASKSNGNIAGTKTRSSSLRRQFFLSSQRINIKSEQRGDKMAMPSQHVSPTVQPETQQVAPQVSAAPSQRRLLFLFNLFKALVLLSPTLHDLSIIQMAPTYQTGLSPTTALTYYRHDTPMHRIAFPPSPWLRLNRPVPTSSTPGRREEALTVVWAKPNAIPEKPTHWYNDHQRARYLYSLSGATPYEMGPVKFRHAEGGWGTFDLDTWVLEECADSEEFRLLNLYTELSSQEAKATGLCQGDKVDKIAGNKRWKGVMKGEGKERSSLAPPHLFNLKVPKGREALAAALHWDLEDPLAWLVEVSNSYSGFQFLFGLHTSPQWLTKDMWTQSVLPTTGKQRGYKVALALEFRTKVLAFLSHDLLFSVKWVDRVQAPGLTLTQAHPDLTGVDIYADFGGFLDALVLWIEYRRARARRTGYVVDVIRTQGPNVWVGVGIYTASEILYIAGISPFLSEQEVFDSASRCARLVNAFWQFAHDAQDLYVRCMVEDVLAPNKDQRGLYSQYLNVFKKQMINVTARMAKTIDAYESRLDELGEKKFWLRASRDKRDQQPKDAFEPSHMANALLLRTCQHKFSDQSWDTTSSRHECANCKRSPCDKANKVFSFRRLIYGSEQWVKQAPPELLEFEERQGSDILTAGYDKARRNGKITYIDWYTTYLPEFEPQTIIAPDFKAKGCPKRPTYHHRINDTVNVYSVIPNYPRNSYANEKQREAAKEAIRKEGGWKLPRVTLVAEDKSKKASFNETRQTDGLVAIGPLEYCGNGKPIKHGGQVRVSLVKDGDPRFISTSTSSTFLLERSARCQVATKVDRTVDQARARKAIQALKIAATHAQGKVSKAQSISITKQRVKAWNLVKKEINTKVAEMVHLKKALEVASKTMRPPQPTTPPTMVPAMHSPAEPDTEAEEPPTKKLRRCEDMRIKEGAATLRASQAESLASRYISTEVFQLALAFMVQCNNTDNSEQQLQLFSTPQLQPLSLHTSAPLSFHFRTADDLRPTLRLKWLSYPSGWDNCTQYIQSQLPPNNGRPITQTSKSGIKEAES</sequence>
<protein>
    <submittedName>
        <fullName evidence="2">Uncharacterized protein</fullName>
    </submittedName>
</protein>